<sequence>MQKSNNKGCLWTFLVIVVTTLGFGFLKIIGLATLFACIIALTVSVIGVNKLLGKPSKTYTTTAIILCLLMVGGFQLINFLISKDWTAIETDTFNTSEKMVLGSLVENEDTISVYQSNRIWNDNYGNNYNTTLTIREQDYLQLYKHLESYTTKSTVNFWGNLYDYIDRKDTPKLDLVLAAFSEIQTTNNLNQMQFAEMVVSCIQDIPYSFVFEEDCLPPENYEYNIRKTLEQCPDCCIGGVKFGVQNSLSFLQTLKGDCDSRTVLIYSVLKHFGYDVAILNSVFYRHSILGINLPAAGDYKAYNGKRYVLWETTAKYFKAGELPASFNDVTHWNVVLTSK</sequence>
<evidence type="ECO:0000313" key="2">
    <source>
        <dbReference type="EMBL" id="QIE59498.1"/>
    </source>
</evidence>
<reference evidence="2 3" key="1">
    <citation type="submission" date="2020-02" db="EMBL/GenBank/DDBJ databases">
        <title>Complete genome sequence of Flavobacteriaceae bacterium.</title>
        <authorList>
            <person name="Kim S.-J."/>
            <person name="Kim Y.-S."/>
            <person name="Kim K.-H."/>
        </authorList>
    </citation>
    <scope>NUCLEOTIDE SEQUENCE [LARGE SCALE GENOMIC DNA]</scope>
    <source>
        <strain evidence="2 3">RR4-40</strain>
    </source>
</reference>
<accession>A0A6G6GLS3</accession>
<keyword evidence="1" id="KW-1133">Transmembrane helix</keyword>
<keyword evidence="3" id="KW-1185">Reference proteome</keyword>
<name>A0A6G6GLS3_9FLAO</name>
<feature type="transmembrane region" description="Helical" evidence="1">
    <location>
        <begin position="59"/>
        <end position="81"/>
    </location>
</feature>
<dbReference type="RefSeq" id="WP_164679513.1">
    <property type="nucleotide sequence ID" value="NZ_CP049057.1"/>
</dbReference>
<evidence type="ECO:0000313" key="3">
    <source>
        <dbReference type="Proteomes" id="UP000505306"/>
    </source>
</evidence>
<gene>
    <name evidence="2" type="ORF">G5B37_07965</name>
</gene>
<dbReference type="EMBL" id="CP049057">
    <property type="protein sequence ID" value="QIE59498.1"/>
    <property type="molecule type" value="Genomic_DNA"/>
</dbReference>
<dbReference type="KEGG" id="mgel:G5B37_07965"/>
<protein>
    <submittedName>
        <fullName evidence="2">Uncharacterized protein</fullName>
    </submittedName>
</protein>
<keyword evidence="1" id="KW-0812">Transmembrane</keyword>
<keyword evidence="1" id="KW-0472">Membrane</keyword>
<proteinExistence type="predicted"/>
<dbReference type="AlphaFoldDB" id="A0A6G6GLS3"/>
<dbReference type="Proteomes" id="UP000505306">
    <property type="component" value="Chromosome"/>
</dbReference>
<evidence type="ECO:0000256" key="1">
    <source>
        <dbReference type="SAM" id="Phobius"/>
    </source>
</evidence>
<feature type="transmembrane region" description="Helical" evidence="1">
    <location>
        <begin position="9"/>
        <end position="26"/>
    </location>
</feature>
<organism evidence="2 3">
    <name type="scientific">Rasiella rasia</name>
    <dbReference type="NCBI Taxonomy" id="2744027"/>
    <lineage>
        <taxon>Bacteria</taxon>
        <taxon>Pseudomonadati</taxon>
        <taxon>Bacteroidota</taxon>
        <taxon>Flavobacteriia</taxon>
        <taxon>Flavobacteriales</taxon>
        <taxon>Flavobacteriaceae</taxon>
        <taxon>Rasiella</taxon>
    </lineage>
</organism>